<keyword evidence="7" id="KW-1185">Reference proteome</keyword>
<dbReference type="GO" id="GO:0030288">
    <property type="term" value="C:outer membrane-bounded periplasmic space"/>
    <property type="evidence" value="ECO:0007669"/>
    <property type="project" value="TreeGrafter"/>
</dbReference>
<protein>
    <recommendedName>
        <fullName evidence="5">Organic solvent tolerance-like N-terminal domain-containing protein</fullName>
    </recommendedName>
</protein>
<evidence type="ECO:0000313" key="6">
    <source>
        <dbReference type="EMBL" id="KEO54457.1"/>
    </source>
</evidence>
<dbReference type="GO" id="GO:0015920">
    <property type="term" value="P:lipopolysaccharide transport"/>
    <property type="evidence" value="ECO:0007669"/>
    <property type="project" value="InterPro"/>
</dbReference>
<dbReference type="InterPro" id="IPR052037">
    <property type="entry name" value="LPS_export_LptA"/>
</dbReference>
<gene>
    <name evidence="6" type="ORF">TP2_05890</name>
</gene>
<keyword evidence="1" id="KW-0813">Transport</keyword>
<dbReference type="Proteomes" id="UP000027432">
    <property type="component" value="Unassembled WGS sequence"/>
</dbReference>
<dbReference type="GO" id="GO:0009279">
    <property type="term" value="C:cell outer membrane"/>
    <property type="evidence" value="ECO:0007669"/>
    <property type="project" value="TreeGrafter"/>
</dbReference>
<dbReference type="GO" id="GO:0017089">
    <property type="term" value="F:glycolipid transfer activity"/>
    <property type="evidence" value="ECO:0007669"/>
    <property type="project" value="TreeGrafter"/>
</dbReference>
<dbReference type="STRING" id="1353537.TP2_05890"/>
<feature type="chain" id="PRO_5001696797" description="Organic solvent tolerance-like N-terminal domain-containing protein" evidence="4">
    <location>
        <begin position="21"/>
        <end position="166"/>
    </location>
</feature>
<dbReference type="GO" id="GO:0001530">
    <property type="term" value="F:lipopolysaccharide binding"/>
    <property type="evidence" value="ECO:0007669"/>
    <property type="project" value="InterPro"/>
</dbReference>
<dbReference type="eggNOG" id="COG1934">
    <property type="taxonomic scope" value="Bacteria"/>
</dbReference>
<dbReference type="PANTHER" id="PTHR36504">
    <property type="entry name" value="LIPOPOLYSACCHARIDE EXPORT SYSTEM PROTEIN LPTA"/>
    <property type="match status" value="1"/>
</dbReference>
<evidence type="ECO:0000313" key="7">
    <source>
        <dbReference type="Proteomes" id="UP000027432"/>
    </source>
</evidence>
<evidence type="ECO:0000256" key="2">
    <source>
        <dbReference type="ARBA" id="ARBA00022729"/>
    </source>
</evidence>
<feature type="signal peptide" evidence="4">
    <location>
        <begin position="1"/>
        <end position="20"/>
    </location>
</feature>
<reference evidence="6 7" key="1">
    <citation type="submission" date="2013-07" db="EMBL/GenBank/DDBJ databases">
        <title>Thioclava pacifica DSM 10166 Genome Sequencing.</title>
        <authorList>
            <person name="Lai Q."/>
            <person name="Shao Z."/>
        </authorList>
    </citation>
    <scope>NUCLEOTIDE SEQUENCE [LARGE SCALE GENOMIC DNA]</scope>
    <source>
        <strain evidence="6 7">DSM 10166</strain>
    </source>
</reference>
<organism evidence="6 7">
    <name type="scientific">Thioclava pacifica DSM 10166</name>
    <dbReference type="NCBI Taxonomy" id="1353537"/>
    <lineage>
        <taxon>Bacteria</taxon>
        <taxon>Pseudomonadati</taxon>
        <taxon>Pseudomonadota</taxon>
        <taxon>Alphaproteobacteria</taxon>
        <taxon>Rhodobacterales</taxon>
        <taxon>Paracoccaceae</taxon>
        <taxon>Thioclava</taxon>
    </lineage>
</organism>
<dbReference type="PANTHER" id="PTHR36504:SF1">
    <property type="entry name" value="LIPOPOLYSACCHARIDE EXPORT SYSTEM PROTEIN LPTA"/>
    <property type="match status" value="1"/>
</dbReference>
<feature type="domain" description="Organic solvent tolerance-like N-terminal" evidence="5">
    <location>
        <begin position="39"/>
        <end position="145"/>
    </location>
</feature>
<dbReference type="Pfam" id="PF03968">
    <property type="entry name" value="LptD_N"/>
    <property type="match status" value="1"/>
</dbReference>
<keyword evidence="2 4" id="KW-0732">Signal</keyword>
<sequence>MFRTPFPAAFLITIALPVLATAQQLSFAGIRADQNAPVEVLSDSLKVNQESGQAVFSGDVRVNQGTMHMQAAEVEVIYDPKDRSKISTLHATGGVTLVSPTEEAEAQEAVYDVAAGTVVMTGNVLLTQGENVMSGNKLNVDLRTGTGQMDGRVRTLLKPATKTGGQ</sequence>
<dbReference type="RefSeq" id="WP_051692330.1">
    <property type="nucleotide sequence ID" value="NZ_AUND01000012.1"/>
</dbReference>
<accession>A0A074JYM7</accession>
<dbReference type="OrthoDB" id="9811926at2"/>
<evidence type="ECO:0000256" key="3">
    <source>
        <dbReference type="ARBA" id="ARBA00022764"/>
    </source>
</evidence>
<name>A0A074JYM7_9RHOB</name>
<proteinExistence type="predicted"/>
<dbReference type="EMBL" id="AUND01000012">
    <property type="protein sequence ID" value="KEO54457.1"/>
    <property type="molecule type" value="Genomic_DNA"/>
</dbReference>
<dbReference type="InterPro" id="IPR005653">
    <property type="entry name" value="OstA-like_N"/>
</dbReference>
<dbReference type="Gene3D" id="2.60.450.10">
    <property type="entry name" value="Lipopolysaccharide (LPS) transport protein A like domain"/>
    <property type="match status" value="1"/>
</dbReference>
<comment type="caution">
    <text evidence="6">The sequence shown here is derived from an EMBL/GenBank/DDBJ whole genome shotgun (WGS) entry which is preliminary data.</text>
</comment>
<dbReference type="NCBIfam" id="TIGR03002">
    <property type="entry name" value="outer_YhbN_LptA"/>
    <property type="match status" value="1"/>
</dbReference>
<evidence type="ECO:0000256" key="1">
    <source>
        <dbReference type="ARBA" id="ARBA00022448"/>
    </source>
</evidence>
<keyword evidence="3" id="KW-0574">Periplasm</keyword>
<dbReference type="AlphaFoldDB" id="A0A074JYM7"/>
<evidence type="ECO:0000259" key="5">
    <source>
        <dbReference type="Pfam" id="PF03968"/>
    </source>
</evidence>
<dbReference type="InterPro" id="IPR014340">
    <property type="entry name" value="LptA"/>
</dbReference>
<evidence type="ECO:0000256" key="4">
    <source>
        <dbReference type="SAM" id="SignalP"/>
    </source>
</evidence>